<dbReference type="AlphaFoldDB" id="A0A4R2GI51"/>
<reference evidence="1 2" key="1">
    <citation type="submission" date="2019-03" db="EMBL/GenBank/DDBJ databases">
        <title>Genomic Encyclopedia of Type Strains, Phase IV (KMG-IV): sequencing the most valuable type-strain genomes for metagenomic binning, comparative biology and taxonomic classification.</title>
        <authorList>
            <person name="Goeker M."/>
        </authorList>
    </citation>
    <scope>NUCLEOTIDE SEQUENCE [LARGE SCALE GENOMIC DNA]</scope>
    <source>
        <strain evidence="1 2">DSM 22958</strain>
    </source>
</reference>
<dbReference type="Pfam" id="PF04365">
    <property type="entry name" value="BrnT_toxin"/>
    <property type="match status" value="1"/>
</dbReference>
<keyword evidence="2" id="KW-1185">Reference proteome</keyword>
<protein>
    <submittedName>
        <fullName evidence="1">Uncharacterized protein</fullName>
    </submittedName>
</protein>
<dbReference type="EMBL" id="SLWL01000032">
    <property type="protein sequence ID" value="TCO07533.1"/>
    <property type="molecule type" value="Genomic_DNA"/>
</dbReference>
<proteinExistence type="predicted"/>
<comment type="caution">
    <text evidence="1">The sequence shown here is derived from an EMBL/GenBank/DDBJ whole genome shotgun (WGS) entry which is preliminary data.</text>
</comment>
<accession>A0A4R2GI51</accession>
<dbReference type="RefSeq" id="WP_132010901.1">
    <property type="nucleotide sequence ID" value="NZ_SLWL01000032.1"/>
</dbReference>
<evidence type="ECO:0000313" key="2">
    <source>
        <dbReference type="Proteomes" id="UP000294881"/>
    </source>
</evidence>
<organism evidence="1 2">
    <name type="scientific">Camelimonas lactis</name>
    <dbReference type="NCBI Taxonomy" id="659006"/>
    <lineage>
        <taxon>Bacteria</taxon>
        <taxon>Pseudomonadati</taxon>
        <taxon>Pseudomonadota</taxon>
        <taxon>Alphaproteobacteria</taxon>
        <taxon>Hyphomicrobiales</taxon>
        <taxon>Chelatococcaceae</taxon>
        <taxon>Camelimonas</taxon>
    </lineage>
</organism>
<sequence>MLFEKFTWDPKKDEANYQKHGVDFLFAQAIFEGPVLIGPSDQMTHGEERWTALGMVNDQLLMVVFTMRNDVVRIISARKGGDNDRKKVTRLFSPGTS</sequence>
<evidence type="ECO:0000313" key="1">
    <source>
        <dbReference type="EMBL" id="TCO07533.1"/>
    </source>
</evidence>
<dbReference type="InterPro" id="IPR007460">
    <property type="entry name" value="BrnT_toxin"/>
</dbReference>
<dbReference type="InterPro" id="IPR038573">
    <property type="entry name" value="BrnT_sf"/>
</dbReference>
<dbReference type="Gene3D" id="3.10.450.530">
    <property type="entry name" value="Ribonuclease toxin, BrnT, of type II toxin-antitoxin system"/>
    <property type="match status" value="1"/>
</dbReference>
<dbReference type="Proteomes" id="UP000294881">
    <property type="component" value="Unassembled WGS sequence"/>
</dbReference>
<name>A0A4R2GI51_9HYPH</name>
<dbReference type="OrthoDB" id="839663at2"/>
<gene>
    <name evidence="1" type="ORF">EV666_13214</name>
</gene>